<dbReference type="Proteomes" id="UP000004198">
    <property type="component" value="Unassembled WGS sequence"/>
</dbReference>
<dbReference type="eggNOG" id="COG2755">
    <property type="taxonomic scope" value="Bacteria"/>
</dbReference>
<dbReference type="STRING" id="536227.Ccar_06770"/>
<dbReference type="PANTHER" id="PTHR43784:SF2">
    <property type="entry name" value="GDSL-LIKE LIPASE_ACYLHYDROLASE, PUTATIVE (AFU_ORTHOLOGUE AFUA_2G00820)-RELATED"/>
    <property type="match status" value="1"/>
</dbReference>
<dbReference type="KEGG" id="cck:Ccar_06770"/>
<proteinExistence type="predicted"/>
<dbReference type="EMBL" id="ACVI01000036">
    <property type="protein sequence ID" value="EET87157.1"/>
    <property type="molecule type" value="Genomic_DNA"/>
</dbReference>
<dbReference type="InterPro" id="IPR013830">
    <property type="entry name" value="SGNH_hydro"/>
</dbReference>
<accession>C6PUF9</accession>
<comment type="caution">
    <text evidence="2">The sequence shown here is derived from an EMBL/GenBank/DDBJ whole genome shotgun (WGS) entry which is preliminary data.</text>
</comment>
<dbReference type="CDD" id="cd01830">
    <property type="entry name" value="XynE_like"/>
    <property type="match status" value="1"/>
</dbReference>
<dbReference type="OrthoDB" id="1828825at2"/>
<protein>
    <submittedName>
        <fullName evidence="2">Lipolytic protein G-D-S-L family</fullName>
    </submittedName>
</protein>
<dbReference type="RefSeq" id="WP_007061311.1">
    <property type="nucleotide sequence ID" value="NZ_ACVI01000036.1"/>
</dbReference>
<dbReference type="InterPro" id="IPR036514">
    <property type="entry name" value="SGNH_hydro_sf"/>
</dbReference>
<dbReference type="Pfam" id="PF13472">
    <property type="entry name" value="Lipase_GDSL_2"/>
    <property type="match status" value="1"/>
</dbReference>
<dbReference type="Gene3D" id="3.40.50.1110">
    <property type="entry name" value="SGNH hydrolase"/>
    <property type="match status" value="1"/>
</dbReference>
<name>C6PUF9_9CLOT</name>
<evidence type="ECO:0000313" key="2">
    <source>
        <dbReference type="EMBL" id="EET87157.1"/>
    </source>
</evidence>
<feature type="domain" description="SGNH hydrolase-type esterase" evidence="1">
    <location>
        <begin position="209"/>
        <end position="399"/>
    </location>
</feature>
<evidence type="ECO:0000259" key="1">
    <source>
        <dbReference type="Pfam" id="PF13472"/>
    </source>
</evidence>
<gene>
    <name evidence="2" type="ORF">CcarbDRAFT_2426</name>
</gene>
<sequence length="411" mass="45066">MKKQIRRLIILLVSIIVVLVFLGNCSKTNRYTHWIGTWNGSASDFTLYKLRYKNQTLCTIVTSTFGGSKERIKISNEFGTGPINIGEVSSAVVNSDGSASKSLKKTLTFGGKSTVDIDKGSFVWSDPFELDIKALDKVAVSIYVTNEVKNVTGACGGVESYFSKEGNFTDSVDTRNDFKAVYKNGALKVSPFFTSMEVMTSKENGSIIAFGDSITTLSWPDYLVKRLNDANIKNLSIIREAISGNRILHDSESTLHGLCGPSGISRFEKAVTDHQGGKYVIVLEGVNDIMHTGPGGPAPASEIVSKDEIIDGLKTYIEIAHKHNLKIYGATIMPFGGYEVYSPELDVKRKEVNEWIRTSGMFDGVIDFDKATLDPNNPTKLLPQYDSGDHIHPSDVGSEAMANMVDLKLFK</sequence>
<dbReference type="SUPFAM" id="SSF52266">
    <property type="entry name" value="SGNH hydrolase"/>
    <property type="match status" value="1"/>
</dbReference>
<organism evidence="2 3">
    <name type="scientific">Clostridium carboxidivorans P7</name>
    <dbReference type="NCBI Taxonomy" id="536227"/>
    <lineage>
        <taxon>Bacteria</taxon>
        <taxon>Bacillati</taxon>
        <taxon>Bacillota</taxon>
        <taxon>Clostridia</taxon>
        <taxon>Eubacteriales</taxon>
        <taxon>Clostridiaceae</taxon>
        <taxon>Clostridium</taxon>
    </lineage>
</organism>
<dbReference type="PANTHER" id="PTHR43784">
    <property type="entry name" value="GDSL-LIKE LIPASE/ACYLHYDROLASE, PUTATIVE (AFU_ORTHOLOGUE AFUA_2G00820)-RELATED"/>
    <property type="match status" value="1"/>
</dbReference>
<evidence type="ECO:0000313" key="3">
    <source>
        <dbReference type="Proteomes" id="UP000004198"/>
    </source>
</evidence>
<dbReference type="InterPro" id="IPR053140">
    <property type="entry name" value="GDSL_Rv0518-like"/>
</dbReference>
<keyword evidence="3" id="KW-1185">Reference proteome</keyword>
<dbReference type="AlphaFoldDB" id="C6PUF9"/>
<reference evidence="2 3" key="1">
    <citation type="submission" date="2009-06" db="EMBL/GenBank/DDBJ databases">
        <title>The draft genome of Clostridium carboxidivorans P7.</title>
        <authorList>
            <consortium name="US DOE Joint Genome Institute (JGI-PGF)"/>
            <person name="Lucas S."/>
            <person name="Copeland A."/>
            <person name="Lapidus A."/>
            <person name="Glavina del Rio T."/>
            <person name="Tice H."/>
            <person name="Bruce D."/>
            <person name="Goodwin L."/>
            <person name="Pitluck S."/>
            <person name="Larimer F."/>
            <person name="Land M.L."/>
            <person name="Hauser L."/>
            <person name="Hemme C.L."/>
        </authorList>
    </citation>
    <scope>NUCLEOTIDE SEQUENCE [LARGE SCALE GENOMIC DNA]</scope>
    <source>
        <strain evidence="2 3">P7</strain>
    </source>
</reference>
<dbReference type="PATRIC" id="fig|536227.13.peg.1426"/>